<feature type="domain" description="OTU" evidence="2">
    <location>
        <begin position="203"/>
        <end position="250"/>
    </location>
</feature>
<feature type="compositionally biased region" description="Basic and acidic residues" evidence="1">
    <location>
        <begin position="831"/>
        <end position="846"/>
    </location>
</feature>
<dbReference type="Gene3D" id="3.90.70.80">
    <property type="match status" value="1"/>
</dbReference>
<evidence type="ECO:0000259" key="2">
    <source>
        <dbReference type="Pfam" id="PF02338"/>
    </source>
</evidence>
<dbReference type="Pfam" id="PF02338">
    <property type="entry name" value="OTU"/>
    <property type="match status" value="1"/>
</dbReference>
<dbReference type="RefSeq" id="WP_084911660.1">
    <property type="nucleotide sequence ID" value="NZ_MRWE01000001.1"/>
</dbReference>
<evidence type="ECO:0000256" key="1">
    <source>
        <dbReference type="SAM" id="MobiDB-lite"/>
    </source>
</evidence>
<feature type="region of interest" description="Disordered" evidence="1">
    <location>
        <begin position="60"/>
        <end position="84"/>
    </location>
</feature>
<feature type="compositionally biased region" description="Polar residues" evidence="1">
    <location>
        <begin position="819"/>
        <end position="830"/>
    </location>
</feature>
<evidence type="ECO:0000313" key="4">
    <source>
        <dbReference type="Proteomes" id="UP000192536"/>
    </source>
</evidence>
<accession>A0A1X0WLD4</accession>
<dbReference type="InterPro" id="IPR003323">
    <property type="entry name" value="OTU_dom"/>
</dbReference>
<organism evidence="3 4">
    <name type="scientific">Rouxiella badensis</name>
    <dbReference type="NCBI Taxonomy" id="1646377"/>
    <lineage>
        <taxon>Bacteria</taxon>
        <taxon>Pseudomonadati</taxon>
        <taxon>Pseudomonadota</taxon>
        <taxon>Gammaproteobacteria</taxon>
        <taxon>Enterobacterales</taxon>
        <taxon>Yersiniaceae</taxon>
        <taxon>Rouxiella</taxon>
    </lineage>
</organism>
<dbReference type="Proteomes" id="UP000192536">
    <property type="component" value="Unassembled WGS sequence"/>
</dbReference>
<comment type="caution">
    <text evidence="3">The sequence shown here is derived from an EMBL/GenBank/DDBJ whole genome shotgun (WGS) entry which is preliminary data.</text>
</comment>
<sequence>MYRPALSASRPETNPAIPINLPGEVTASFSSAIPDIQNVLNSNMNLASLTLEQIRRRYEKSAHNSAPINRSQQGGSVSKMPPAAPVNERKSVIVAPEKRLANFTPETLRDIAELMLRTPGSFNNQLGDHVPYLLINSGALPRRAVISVRQNDEPPNYIRAGQQQQSRMPREIVIELRRTFRLGDDASAHYNLIRDGVSVTNAPDGECLYRAISQGLADMDIQISIEQLRSIAADELISHPARYLGAIDRDILDEEYQALCEQRSACDGGKLPIESAPECIDIDSLSSSASHLSIEEGPSAKKPMHRQEREPGISTRLAGLLRDMNGLHHAEAQELLDLLIVEQVVKYASTGIMSGEAEKVGGRVIHSVAEGLLDVLRRKEKSEDEVFRALFPDAFDDKVVFVNALPIIMHLPAGLRVMELMHLLSKDPALKETINVFLHYSHVANRAKSLEYINAKNFFERVKISAGSITRMTLVDREVLKRCGANKESADLSKVIMDHSIKLLEDSGFTRKSLLTTKLFPAGRMGGRPMSVKEVQLSAGILYTGRRQAVSEFTLQKLQQLDYVSYSRFLSRTLGLRSHTQQVRTQSDAKSSQSYKLSTLAAVAALGASAQHSVHLARARNAEKDREWETGNEAGKVYDRAVRDNFNERGRLMAPNLIGIGFNLALDSMHQQERQLPSRPSPLRMNPIFKQPALPPESAPVTVPGAEENEPIAHVLPRASSRSSLVSGTGMANLFDVDSAIMDQAEGMMDNLSELDCEFDREHLKSRVADVYATQSEFKSDNEIKKELLKIDYRDYVKFREPEQQQKRRQLYGPLNANWLPSNSESSPQKELSKTERQRETEKSSI</sequence>
<evidence type="ECO:0000313" key="3">
    <source>
        <dbReference type="EMBL" id="ORJ27580.1"/>
    </source>
</evidence>
<dbReference type="EMBL" id="MRWE01000001">
    <property type="protein sequence ID" value="ORJ27580.1"/>
    <property type="molecule type" value="Genomic_DNA"/>
</dbReference>
<proteinExistence type="predicted"/>
<keyword evidence="4" id="KW-1185">Reference proteome</keyword>
<feature type="compositionally biased region" description="Polar residues" evidence="1">
    <location>
        <begin position="63"/>
        <end position="76"/>
    </location>
</feature>
<protein>
    <recommendedName>
        <fullName evidence="2">OTU domain-containing protein</fullName>
    </recommendedName>
</protein>
<reference evidence="3 4" key="1">
    <citation type="journal article" date="2017" name="Int. J. Syst. Evol. Microbiol.">
        <title>Rouxiella badensis sp. nov. and Rouxiella silvae sp. nov. isolated from peat bog soil in Germany and emendation of the genus description.</title>
        <authorList>
            <person name="Le Fleche-Mateos A."/>
            <person name="Kugler J.H."/>
            <person name="Hansen S.H."/>
            <person name="Syldatk C."/>
            <person name="Hausmann R."/>
            <person name="Lomprez F."/>
            <person name="Vandenbogaert M."/>
            <person name="Manuguerra J.C."/>
            <person name="Grimont P.A."/>
        </authorList>
    </citation>
    <scope>NUCLEOTIDE SEQUENCE [LARGE SCALE GENOMIC DNA]</scope>
    <source>
        <strain evidence="3 4">DSM 100043</strain>
    </source>
</reference>
<dbReference type="AlphaFoldDB" id="A0A1X0WLD4"/>
<name>A0A1X0WLD4_9GAMM</name>
<gene>
    <name evidence="3" type="ORF">BS640_01325</name>
</gene>
<dbReference type="STRING" id="1646377.BS640_01325"/>
<feature type="region of interest" description="Disordered" evidence="1">
    <location>
        <begin position="803"/>
        <end position="846"/>
    </location>
</feature>